<gene>
    <name evidence="1" type="ORF">GCM10007216_05740</name>
</gene>
<organism evidence="1 2">
    <name type="scientific">Thalassobacillus devorans</name>
    <dbReference type="NCBI Taxonomy" id="279813"/>
    <lineage>
        <taxon>Bacteria</taxon>
        <taxon>Bacillati</taxon>
        <taxon>Bacillota</taxon>
        <taxon>Bacilli</taxon>
        <taxon>Bacillales</taxon>
        <taxon>Bacillaceae</taxon>
        <taxon>Thalassobacillus</taxon>
    </lineage>
</organism>
<dbReference type="Proteomes" id="UP000619534">
    <property type="component" value="Unassembled WGS sequence"/>
</dbReference>
<keyword evidence="2" id="KW-1185">Reference proteome</keyword>
<evidence type="ECO:0000313" key="1">
    <source>
        <dbReference type="EMBL" id="GGC78045.1"/>
    </source>
</evidence>
<reference evidence="2" key="1">
    <citation type="journal article" date="2019" name="Int. J. Syst. Evol. Microbiol.">
        <title>The Global Catalogue of Microorganisms (GCM) 10K type strain sequencing project: providing services to taxonomists for standard genome sequencing and annotation.</title>
        <authorList>
            <consortium name="The Broad Institute Genomics Platform"/>
            <consortium name="The Broad Institute Genome Sequencing Center for Infectious Disease"/>
            <person name="Wu L."/>
            <person name="Ma J."/>
        </authorList>
    </citation>
    <scope>NUCLEOTIDE SEQUENCE [LARGE SCALE GENOMIC DNA]</scope>
    <source>
        <strain evidence="2">CCM 7282</strain>
    </source>
</reference>
<comment type="caution">
    <text evidence="1">The sequence shown here is derived from an EMBL/GenBank/DDBJ whole genome shotgun (WGS) entry which is preliminary data.</text>
</comment>
<sequence>MGISTMKTERVPITITKKMVQEYEEIFGEQSTLPPTFAMIFYRFIELPWRTTSPAILRKQYGTCEKELDIDETYQCQVILKVNKQRSNHVFYTQSLYLYDQHEEVCSKCVSELVTKSPLQKK</sequence>
<name>A0ABQ1NIK5_9BACI</name>
<evidence type="ECO:0000313" key="2">
    <source>
        <dbReference type="Proteomes" id="UP000619534"/>
    </source>
</evidence>
<protein>
    <submittedName>
        <fullName evidence="1">Uncharacterized protein</fullName>
    </submittedName>
</protein>
<accession>A0ABQ1NIK5</accession>
<dbReference type="EMBL" id="BMCJ01000001">
    <property type="protein sequence ID" value="GGC78045.1"/>
    <property type="molecule type" value="Genomic_DNA"/>
</dbReference>
<proteinExistence type="predicted"/>